<sequence>MRIRDFDLDDWRVSDRNPLKVAAVAAVVLLVLVLLALNLTHLPFLHQRTTYVAYLSNASGLGGNETVQVRGVRVGKVTGITLVGDRVRVELEVDSDVHLGSETSARVKVLNPLGSQFLELESAGPGRLDAPIPEARTHVSRTLVNELGRVSGQVDKTDLPQLRDALRTLTATLSASSAASVERALTGLNDFAGNLANDADKIKELVASGSELVGIINQRRDVLVNLVGQGDALTAVLRERRQAISGLVQGTADLSKQIAGILEVNRDKLGPMLTSLQQISQALATENKAFGRAIPAMAQLAQNIARVTGTGRFVDVVVPNSLVPDAVIQQCKAGAFPKPNDPRVGCRP</sequence>
<evidence type="ECO:0000256" key="1">
    <source>
        <dbReference type="SAM" id="Phobius"/>
    </source>
</evidence>
<evidence type="ECO:0000259" key="2">
    <source>
        <dbReference type="Pfam" id="PF02470"/>
    </source>
</evidence>
<dbReference type="InterPro" id="IPR005693">
    <property type="entry name" value="Mce"/>
</dbReference>
<keyword evidence="1" id="KW-1133">Transmembrane helix</keyword>
<keyword evidence="1" id="KW-0472">Membrane</keyword>
<feature type="transmembrane region" description="Helical" evidence="1">
    <location>
        <begin position="21"/>
        <end position="39"/>
    </location>
</feature>
<evidence type="ECO:0000313" key="4">
    <source>
        <dbReference type="Proteomes" id="UP001597229"/>
    </source>
</evidence>
<proteinExistence type="predicted"/>
<reference evidence="4" key="1">
    <citation type="journal article" date="2019" name="Int. J. Syst. Evol. Microbiol.">
        <title>The Global Catalogue of Microorganisms (GCM) 10K type strain sequencing project: providing services to taxonomists for standard genome sequencing and annotation.</title>
        <authorList>
            <consortium name="The Broad Institute Genomics Platform"/>
            <consortium name="The Broad Institute Genome Sequencing Center for Infectious Disease"/>
            <person name="Wu L."/>
            <person name="Ma J."/>
        </authorList>
    </citation>
    <scope>NUCLEOTIDE SEQUENCE [LARGE SCALE GENOMIC DNA]</scope>
    <source>
        <strain evidence="4">CCUG 52478</strain>
    </source>
</reference>
<dbReference type="Pfam" id="PF02470">
    <property type="entry name" value="MlaD"/>
    <property type="match status" value="1"/>
</dbReference>
<protein>
    <submittedName>
        <fullName evidence="3">MCE family protein</fullName>
    </submittedName>
</protein>
<dbReference type="InterPro" id="IPR003399">
    <property type="entry name" value="Mce/MlaD"/>
</dbReference>
<gene>
    <name evidence="3" type="ORF">ACFQ3F_14045</name>
</gene>
<dbReference type="EMBL" id="JBHTLX010000020">
    <property type="protein sequence ID" value="MFD1248917.1"/>
    <property type="molecule type" value="Genomic_DNA"/>
</dbReference>
<keyword evidence="4" id="KW-1185">Reference proteome</keyword>
<feature type="domain" description="Mce/MlaD" evidence="2">
    <location>
        <begin position="49"/>
        <end position="121"/>
    </location>
</feature>
<dbReference type="PANTHER" id="PTHR33371:SF18">
    <property type="entry name" value="MCE-FAMILY PROTEIN MCE3C"/>
    <property type="match status" value="1"/>
</dbReference>
<keyword evidence="1" id="KW-0812">Transmembrane</keyword>
<comment type="caution">
    <text evidence="3">The sequence shown here is derived from an EMBL/GenBank/DDBJ whole genome shotgun (WGS) entry which is preliminary data.</text>
</comment>
<evidence type="ECO:0000313" key="3">
    <source>
        <dbReference type="EMBL" id="MFD1248917.1"/>
    </source>
</evidence>
<name>A0ABW3W243_9ACTN</name>
<dbReference type="Proteomes" id="UP001597229">
    <property type="component" value="Unassembled WGS sequence"/>
</dbReference>
<dbReference type="InterPro" id="IPR052336">
    <property type="entry name" value="MlaD_Phospholipid_Transporter"/>
</dbReference>
<accession>A0ABW3W243</accession>
<organism evidence="3 4">
    <name type="scientific">Nocardioides ginsengisoli</name>
    <dbReference type="NCBI Taxonomy" id="363868"/>
    <lineage>
        <taxon>Bacteria</taxon>
        <taxon>Bacillati</taxon>
        <taxon>Actinomycetota</taxon>
        <taxon>Actinomycetes</taxon>
        <taxon>Propionibacteriales</taxon>
        <taxon>Nocardioidaceae</taxon>
        <taxon>Nocardioides</taxon>
    </lineage>
</organism>
<dbReference type="RefSeq" id="WP_367917221.1">
    <property type="nucleotide sequence ID" value="NZ_BAABAC010000003.1"/>
</dbReference>
<dbReference type="NCBIfam" id="TIGR00996">
    <property type="entry name" value="Mtu_fam_mce"/>
    <property type="match status" value="1"/>
</dbReference>
<dbReference type="PANTHER" id="PTHR33371">
    <property type="entry name" value="INTERMEMBRANE PHOSPHOLIPID TRANSPORT SYSTEM BINDING PROTEIN MLAD-RELATED"/>
    <property type="match status" value="1"/>
</dbReference>